<dbReference type="PRINTS" id="PR01415">
    <property type="entry name" value="ANKYRIN"/>
</dbReference>
<dbReference type="OrthoDB" id="194358at2759"/>
<dbReference type="SUPFAM" id="SSF48403">
    <property type="entry name" value="Ankyrin repeat"/>
    <property type="match status" value="1"/>
</dbReference>
<evidence type="ECO:0000256" key="3">
    <source>
        <dbReference type="PROSITE-ProRule" id="PRU00023"/>
    </source>
</evidence>
<dbReference type="InterPro" id="IPR036770">
    <property type="entry name" value="Ankyrin_rpt-contain_sf"/>
</dbReference>
<feature type="repeat" description="ANK" evidence="3">
    <location>
        <begin position="517"/>
        <end position="549"/>
    </location>
</feature>
<feature type="repeat" description="ANK" evidence="3">
    <location>
        <begin position="550"/>
        <end position="582"/>
    </location>
</feature>
<evidence type="ECO:0000313" key="5">
    <source>
        <dbReference type="EMBL" id="CAE7325690.1"/>
    </source>
</evidence>
<reference evidence="5" key="1">
    <citation type="submission" date="2021-02" db="EMBL/GenBank/DDBJ databases">
        <authorList>
            <person name="Dougan E. K."/>
            <person name="Rhodes N."/>
            <person name="Thang M."/>
            <person name="Chan C."/>
        </authorList>
    </citation>
    <scope>NUCLEOTIDE SEQUENCE</scope>
</reference>
<dbReference type="PANTHER" id="PTHR24161">
    <property type="entry name" value="ANK_REP_REGION DOMAIN-CONTAINING PROTEIN-RELATED"/>
    <property type="match status" value="1"/>
</dbReference>
<dbReference type="Pfam" id="PF00023">
    <property type="entry name" value="Ank"/>
    <property type="match status" value="2"/>
</dbReference>
<feature type="repeat" description="ANK" evidence="3">
    <location>
        <begin position="583"/>
        <end position="615"/>
    </location>
</feature>
<protein>
    <submittedName>
        <fullName evidence="5">ANK2 protein</fullName>
    </submittedName>
</protein>
<feature type="repeat" description="ANK" evidence="3">
    <location>
        <begin position="484"/>
        <end position="516"/>
    </location>
</feature>
<proteinExistence type="predicted"/>
<gene>
    <name evidence="5" type="primary">ANK2</name>
    <name evidence="5" type="ORF">SNAT2548_LOCUS17050</name>
</gene>
<evidence type="ECO:0000256" key="4">
    <source>
        <dbReference type="SAM" id="SignalP"/>
    </source>
</evidence>
<name>A0A812NKU9_9DINO</name>
<dbReference type="PROSITE" id="PS50088">
    <property type="entry name" value="ANK_REPEAT"/>
    <property type="match status" value="8"/>
</dbReference>
<evidence type="ECO:0000256" key="1">
    <source>
        <dbReference type="ARBA" id="ARBA00022737"/>
    </source>
</evidence>
<keyword evidence="1" id="KW-0677">Repeat</keyword>
<dbReference type="SMART" id="SM00248">
    <property type="entry name" value="ANK"/>
    <property type="match status" value="8"/>
</dbReference>
<sequence length="784" mass="87134">MFCSFRLLHALALTLILPAHGIRVEQEARPSTPSWSNTSSEELQLMLLEQLGALKASETRGSRDAESLKALITKVRVAWAEGDASGCFQQLGSMMANLTVACQERNPTEHFVFQFYRPSLPKKTCEESVDDIFVHGRALVEAMQTSKEDLASLTLDASKASTVQALYFLRAWLTPLARTQSSALLWAGFWDADPRNRTTIEKLHEFATATDHATVHPDSSLGQVIDSNDELKDCYKEETRQLLANMWAMASMSFVLSMMENGQGTVVALVNKGMEGERALHKAVLYEHEIPTLGVAAYGLGYWSPQVLVIDLQGTCSKTSPALQLQLASRLGAWATSKQKKHWRLQDFVRRSHLHWRCLDCSETCSLDAALAKQVKQLVEEKQLKDRKGRELLRAVMNKSLNEVHLEREAELDNEKHMLRTLHARLEREQRHADDWKALEYFSTLRRETTFLHYLQYQNGHSRPSVTPQVLLEENADVNTADRAGRTVLRAAAEAGHAEVTALLLQHHADPNLPDEGGDLPLHRAADHGASAVVALLLEHRAEVNPCNEREEMPLHYAARHGRRQVAALLLEHKAEVDPRDLHGETPLHEAARSGHVEVAMLLLDYKAAVDHRDDQFGTTPLYGAAENGFPEVVALLLAHKAGINARDDQLGRTSLYIAAEQGYSEVVALLLDHKAEVDSREKHGGTPLSIAVDKGHAEVVALLLDHKAEVNQRHGIFDKTPLHVAAQQGYSEVVALLLDHKAGVNILDDLGSTPFDEAADSVRGLFQQHGATQPRKSIDEPDF</sequence>
<dbReference type="PROSITE" id="PS50297">
    <property type="entry name" value="ANK_REP_REGION"/>
    <property type="match status" value="8"/>
</dbReference>
<dbReference type="AlphaFoldDB" id="A0A812NKU9"/>
<dbReference type="PANTHER" id="PTHR24161:SF119">
    <property type="entry name" value="ANKYRIN REPEAT DOMAIN 44"/>
    <property type="match status" value="1"/>
</dbReference>
<keyword evidence="2 3" id="KW-0040">ANK repeat</keyword>
<dbReference type="Gene3D" id="1.25.40.20">
    <property type="entry name" value="Ankyrin repeat-containing domain"/>
    <property type="match status" value="3"/>
</dbReference>
<feature type="signal peptide" evidence="4">
    <location>
        <begin position="1"/>
        <end position="21"/>
    </location>
</feature>
<dbReference type="Pfam" id="PF12796">
    <property type="entry name" value="Ank_2"/>
    <property type="match status" value="2"/>
</dbReference>
<feature type="repeat" description="ANK" evidence="3">
    <location>
        <begin position="684"/>
        <end position="716"/>
    </location>
</feature>
<dbReference type="Pfam" id="PF13857">
    <property type="entry name" value="Ank_5"/>
    <property type="match status" value="1"/>
</dbReference>
<comment type="caution">
    <text evidence="5">The sequence shown here is derived from an EMBL/GenBank/DDBJ whole genome shotgun (WGS) entry which is preliminary data.</text>
</comment>
<organism evidence="5 6">
    <name type="scientific">Symbiodinium natans</name>
    <dbReference type="NCBI Taxonomy" id="878477"/>
    <lineage>
        <taxon>Eukaryota</taxon>
        <taxon>Sar</taxon>
        <taxon>Alveolata</taxon>
        <taxon>Dinophyceae</taxon>
        <taxon>Suessiales</taxon>
        <taxon>Symbiodiniaceae</taxon>
        <taxon>Symbiodinium</taxon>
    </lineage>
</organism>
<evidence type="ECO:0000313" key="6">
    <source>
        <dbReference type="Proteomes" id="UP000604046"/>
    </source>
</evidence>
<dbReference type="EMBL" id="CAJNDS010002099">
    <property type="protein sequence ID" value="CAE7325690.1"/>
    <property type="molecule type" value="Genomic_DNA"/>
</dbReference>
<feature type="repeat" description="ANK" evidence="3">
    <location>
        <begin position="718"/>
        <end position="750"/>
    </location>
</feature>
<feature type="repeat" description="ANK" evidence="3">
    <location>
        <begin position="617"/>
        <end position="649"/>
    </location>
</feature>
<accession>A0A812NKU9</accession>
<feature type="repeat" description="ANK" evidence="3">
    <location>
        <begin position="651"/>
        <end position="683"/>
    </location>
</feature>
<dbReference type="InterPro" id="IPR002110">
    <property type="entry name" value="Ankyrin_rpt"/>
</dbReference>
<evidence type="ECO:0000256" key="2">
    <source>
        <dbReference type="ARBA" id="ARBA00023043"/>
    </source>
</evidence>
<keyword evidence="4" id="KW-0732">Signal</keyword>
<dbReference type="Proteomes" id="UP000604046">
    <property type="component" value="Unassembled WGS sequence"/>
</dbReference>
<feature type="chain" id="PRO_5032946158" evidence="4">
    <location>
        <begin position="22"/>
        <end position="784"/>
    </location>
</feature>
<keyword evidence="6" id="KW-1185">Reference proteome</keyword>